<organism evidence="1 2">
    <name type="scientific">Entomophthora muscae</name>
    <dbReference type="NCBI Taxonomy" id="34485"/>
    <lineage>
        <taxon>Eukaryota</taxon>
        <taxon>Fungi</taxon>
        <taxon>Fungi incertae sedis</taxon>
        <taxon>Zoopagomycota</taxon>
        <taxon>Entomophthoromycotina</taxon>
        <taxon>Entomophthoromycetes</taxon>
        <taxon>Entomophthorales</taxon>
        <taxon>Entomophthoraceae</taxon>
        <taxon>Entomophthora</taxon>
    </lineage>
</organism>
<accession>A0ACC2STN4</accession>
<protein>
    <submittedName>
        <fullName evidence="1">Uncharacterized protein</fullName>
    </submittedName>
</protein>
<gene>
    <name evidence="1" type="ORF">DSO57_1016312</name>
</gene>
<name>A0ACC2STN4_9FUNG</name>
<dbReference type="Proteomes" id="UP001165960">
    <property type="component" value="Unassembled WGS sequence"/>
</dbReference>
<proteinExistence type="predicted"/>
<evidence type="ECO:0000313" key="2">
    <source>
        <dbReference type="Proteomes" id="UP001165960"/>
    </source>
</evidence>
<sequence length="116" mass="13310">MKLLFAVLPALLAGARYHCVKPDIKRHIRSGEYTYFWITLDPPGSAPREECEGPDGCCVAGYCFKYLKKNWFSFDMRTTFPNNLTSLLPIVYNWGEMTNDGPWDYTSTEQACIQNI</sequence>
<reference evidence="1" key="1">
    <citation type="submission" date="2022-04" db="EMBL/GenBank/DDBJ databases">
        <title>Genome of the entomopathogenic fungus Entomophthora muscae.</title>
        <authorList>
            <person name="Elya C."/>
            <person name="Lovett B.R."/>
            <person name="Lee E."/>
            <person name="Macias A.M."/>
            <person name="Hajek A.E."/>
            <person name="De Bivort B.L."/>
            <person name="Kasson M.T."/>
            <person name="De Fine Licht H.H."/>
            <person name="Stajich J.E."/>
        </authorList>
    </citation>
    <scope>NUCLEOTIDE SEQUENCE</scope>
    <source>
        <strain evidence="1">Berkeley</strain>
    </source>
</reference>
<comment type="caution">
    <text evidence="1">The sequence shown here is derived from an EMBL/GenBank/DDBJ whole genome shotgun (WGS) entry which is preliminary data.</text>
</comment>
<dbReference type="EMBL" id="QTSX02004326">
    <property type="protein sequence ID" value="KAJ9065746.1"/>
    <property type="molecule type" value="Genomic_DNA"/>
</dbReference>
<keyword evidence="2" id="KW-1185">Reference proteome</keyword>
<evidence type="ECO:0000313" key="1">
    <source>
        <dbReference type="EMBL" id="KAJ9065746.1"/>
    </source>
</evidence>